<evidence type="ECO:0000259" key="2">
    <source>
        <dbReference type="Pfam" id="PF12735"/>
    </source>
</evidence>
<dbReference type="GO" id="GO:1990071">
    <property type="term" value="C:TRAPPII protein complex"/>
    <property type="evidence" value="ECO:0007669"/>
    <property type="project" value="InterPro"/>
</dbReference>
<accession>A0AA45APF0</accession>
<feature type="region of interest" description="Disordered" evidence="1">
    <location>
        <begin position="503"/>
        <end position="523"/>
    </location>
</feature>
<dbReference type="InterPro" id="IPR055420">
    <property type="entry name" value="IgD3_Trs65"/>
</dbReference>
<reference evidence="3 4" key="1">
    <citation type="submission" date="2017-12" db="EMBL/GenBank/DDBJ databases">
        <title>Comparative genomics yields insights into virulence evolution of Verticillium dahliae.</title>
        <authorList>
            <person name="Fan R."/>
            <person name="Armitage A.D."/>
            <person name="Cascant-Lopez E."/>
            <person name="Sobczyk M."/>
            <person name="Cockerton H.M."/>
            <person name="Harrison R.J."/>
        </authorList>
    </citation>
    <scope>NUCLEOTIDE SEQUENCE [LARGE SCALE GENOMIC DNA]</scope>
    <source>
        <strain evidence="3 4">12008</strain>
    </source>
</reference>
<evidence type="ECO:0000256" key="1">
    <source>
        <dbReference type="SAM" id="MobiDB-lite"/>
    </source>
</evidence>
<dbReference type="EMBL" id="MPSH01000005">
    <property type="protein sequence ID" value="PNH34512.1"/>
    <property type="molecule type" value="Genomic_DNA"/>
</dbReference>
<comment type="caution">
    <text evidence="3">The sequence shown here is derived from an EMBL/GenBank/DDBJ whole genome shotgun (WGS) entry which is preliminary data.</text>
</comment>
<organism evidence="3 4">
    <name type="scientific">Verticillium dahliae</name>
    <name type="common">Verticillium wilt</name>
    <dbReference type="NCBI Taxonomy" id="27337"/>
    <lineage>
        <taxon>Eukaryota</taxon>
        <taxon>Fungi</taxon>
        <taxon>Dikarya</taxon>
        <taxon>Ascomycota</taxon>
        <taxon>Pezizomycotina</taxon>
        <taxon>Sordariomycetes</taxon>
        <taxon>Hypocreomycetidae</taxon>
        <taxon>Glomerellales</taxon>
        <taxon>Plectosphaerellaceae</taxon>
        <taxon>Verticillium</taxon>
    </lineage>
</organism>
<dbReference type="InterPro" id="IPR024662">
    <property type="entry name" value="Trs65"/>
</dbReference>
<protein>
    <recommendedName>
        <fullName evidence="2">Trafficking protein particle complex II-specific subunit 65 IgD3 domain-containing protein</fullName>
    </recommendedName>
</protein>
<dbReference type="PANTHER" id="PTHR28159:SF1">
    <property type="entry name" value="TRAFFICKING PROTEIN PARTICLE COMPLEX II-SPECIFIC SUBUNIT 65"/>
    <property type="match status" value="1"/>
</dbReference>
<dbReference type="GO" id="GO:0006891">
    <property type="term" value="P:intra-Golgi vesicle-mediated transport"/>
    <property type="evidence" value="ECO:0007669"/>
    <property type="project" value="InterPro"/>
</dbReference>
<evidence type="ECO:0000313" key="4">
    <source>
        <dbReference type="Proteomes" id="UP000236305"/>
    </source>
</evidence>
<dbReference type="Pfam" id="PF12735">
    <property type="entry name" value="IgD3_Trs65"/>
    <property type="match status" value="1"/>
</dbReference>
<name>A0AA45APF0_VERDA</name>
<dbReference type="GO" id="GO:0005802">
    <property type="term" value="C:trans-Golgi network"/>
    <property type="evidence" value="ECO:0007669"/>
    <property type="project" value="TreeGrafter"/>
</dbReference>
<dbReference type="Proteomes" id="UP000236305">
    <property type="component" value="Unassembled WGS sequence"/>
</dbReference>
<feature type="domain" description="Trafficking protein particle complex II-specific subunit 65 IgD3" evidence="2">
    <location>
        <begin position="415"/>
        <end position="611"/>
    </location>
</feature>
<dbReference type="PANTHER" id="PTHR28159">
    <property type="entry name" value="TRAFFICKING PROTEIN PARTICLE COMPLEX II-SPECIFIC SUBUNIT 65"/>
    <property type="match status" value="1"/>
</dbReference>
<dbReference type="OMA" id="IFSWTVY"/>
<dbReference type="AlphaFoldDB" id="A0AA45APF0"/>
<evidence type="ECO:0000313" key="3">
    <source>
        <dbReference type="EMBL" id="PNH34512.1"/>
    </source>
</evidence>
<proteinExistence type="predicted"/>
<gene>
    <name evidence="3" type="ORF">BJF96_g2269</name>
</gene>
<sequence length="629" mass="67771">MADDEGGLRSSPNGVSDFVENSFLSYIIPQATDLDLEELSTEASGTGSVFDSIEQRKTLFFDETVDVHVILRTPLADETTLRSYLSRLHISLEAQIVNSQAQDRDGPPASDTIFEGVVEETDDPFIVVDAAEESDSDDEQSQPHVYAVWKLPIFLSRPRIRLQGPSVVFRASASLKPDDQSTAVGEKAGYLRSGVPAGFNLLDSLYGDPALQGVAPKLSALRVSRVAPVTQTKEHMQPIRTQSSLEINVFPAIHTRVRFSRPNTIPTSAALIALLEIDLTPHFDCKATIDSIKLSVPDGTIENLNEQSGLTLPMTCVAHDHVTLLYRLAPKQLETTTKIPTRDLDITIEGTIHAIPGVCTPKLTLSWSTLLDFTLPVNPGFGSAPQAIQRAHRPSQLSIGGSEMAQSLTAPAVSRPDALPALEAATSRTTETAIPELGLTMTFHAPPGPLYPGEPFVWTVYVVNRVPETPATSRTTTGNAAAAAATTTTVPPRKLALVAIPKRRRNEARSVRPPSTSGRGKTLLDARQTADAVLDENVVHAMQRSSLVDTTEVLCLSADTRVGPLAAGACHVVELKFVALRAGIVGVEAIRVIDLGTSEHVDVRDLPVMVVEEVEEEEGRAPSRTESRA</sequence>